<comment type="caution">
    <text evidence="8">The sequence shown here is derived from an EMBL/GenBank/DDBJ whole genome shotgun (WGS) entry which is preliminary data.</text>
</comment>
<evidence type="ECO:0000259" key="7">
    <source>
        <dbReference type="PROSITE" id="PS51755"/>
    </source>
</evidence>
<dbReference type="CDD" id="cd17624">
    <property type="entry name" value="REC_OmpR_PmrA-like"/>
    <property type="match status" value="1"/>
</dbReference>
<dbReference type="SUPFAM" id="SSF46894">
    <property type="entry name" value="C-terminal effector domain of the bipartite response regulators"/>
    <property type="match status" value="1"/>
</dbReference>
<dbReference type="InterPro" id="IPR001867">
    <property type="entry name" value="OmpR/PhoB-type_DNA-bd"/>
</dbReference>
<dbReference type="Pfam" id="PF00072">
    <property type="entry name" value="Response_reg"/>
    <property type="match status" value="1"/>
</dbReference>
<dbReference type="EMBL" id="QZEW01000067">
    <property type="protein sequence ID" value="RJL09346.1"/>
    <property type="molecule type" value="Genomic_DNA"/>
</dbReference>
<feature type="domain" description="Response regulatory" evidence="6">
    <location>
        <begin position="2"/>
        <end position="116"/>
    </location>
</feature>
<name>A0A419A4Q4_9RHOB</name>
<dbReference type="OrthoDB" id="9802426at2"/>
<dbReference type="Gene3D" id="6.10.250.690">
    <property type="match status" value="1"/>
</dbReference>
<accession>A0A419A4Q4</accession>
<evidence type="ECO:0000256" key="4">
    <source>
        <dbReference type="PROSITE-ProRule" id="PRU00169"/>
    </source>
</evidence>
<gene>
    <name evidence="8" type="ORF">D3P05_15120</name>
</gene>
<dbReference type="SUPFAM" id="SSF52172">
    <property type="entry name" value="CheY-like"/>
    <property type="match status" value="1"/>
</dbReference>
<dbReference type="Proteomes" id="UP000283587">
    <property type="component" value="Unassembled WGS sequence"/>
</dbReference>
<dbReference type="InterPro" id="IPR011006">
    <property type="entry name" value="CheY-like_superfamily"/>
</dbReference>
<feature type="modified residue" description="4-aspartylphosphate" evidence="4">
    <location>
        <position position="51"/>
    </location>
</feature>
<keyword evidence="4" id="KW-0597">Phosphoprotein</keyword>
<sequence length="224" mass="24488">MRIVLIEDNRMLARAVSQSLRQEGHSVDWLEDGLDGAAFLSSQGADLAIVDINLPRRSGLQVVRDMVVGGADIPVLMLTARDGLDDRIAGLDAGADDYVAKPFEMAELCARVRALGRRRGRKPQMTETFGALSYERPGRRLVGPQGALDLPRREMALWEVLFDNAGRVVPKSGICDSIYGTGADVEMNAVELLVSRLRRKLRGCGVTIRAIRGLGYILQEDEAA</sequence>
<evidence type="ECO:0000256" key="1">
    <source>
        <dbReference type="ARBA" id="ARBA00023015"/>
    </source>
</evidence>
<evidence type="ECO:0000256" key="2">
    <source>
        <dbReference type="ARBA" id="ARBA00023125"/>
    </source>
</evidence>
<dbReference type="SMART" id="SM00448">
    <property type="entry name" value="REC"/>
    <property type="match status" value="1"/>
</dbReference>
<evidence type="ECO:0000256" key="3">
    <source>
        <dbReference type="ARBA" id="ARBA00023163"/>
    </source>
</evidence>
<feature type="DNA-binding region" description="OmpR/PhoB-type" evidence="5">
    <location>
        <begin position="124"/>
        <end position="220"/>
    </location>
</feature>
<dbReference type="Pfam" id="PF00486">
    <property type="entry name" value="Trans_reg_C"/>
    <property type="match status" value="1"/>
</dbReference>
<dbReference type="GO" id="GO:0000976">
    <property type="term" value="F:transcription cis-regulatory region binding"/>
    <property type="evidence" value="ECO:0007669"/>
    <property type="project" value="TreeGrafter"/>
</dbReference>
<evidence type="ECO:0000259" key="6">
    <source>
        <dbReference type="PROSITE" id="PS50110"/>
    </source>
</evidence>
<dbReference type="PANTHER" id="PTHR48111:SF67">
    <property type="entry name" value="TRANSCRIPTIONAL REGULATORY PROTEIN TCTD"/>
    <property type="match status" value="1"/>
</dbReference>
<dbReference type="AlphaFoldDB" id="A0A419A4Q4"/>
<dbReference type="InterPro" id="IPR001789">
    <property type="entry name" value="Sig_transdc_resp-reg_receiver"/>
</dbReference>
<evidence type="ECO:0000256" key="5">
    <source>
        <dbReference type="PROSITE-ProRule" id="PRU01091"/>
    </source>
</evidence>
<dbReference type="InterPro" id="IPR039420">
    <property type="entry name" value="WalR-like"/>
</dbReference>
<dbReference type="PROSITE" id="PS50110">
    <property type="entry name" value="RESPONSE_REGULATORY"/>
    <property type="match status" value="1"/>
</dbReference>
<dbReference type="PANTHER" id="PTHR48111">
    <property type="entry name" value="REGULATOR OF RPOS"/>
    <property type="match status" value="1"/>
</dbReference>
<proteinExistence type="predicted"/>
<dbReference type="Gene3D" id="1.10.10.10">
    <property type="entry name" value="Winged helix-like DNA-binding domain superfamily/Winged helix DNA-binding domain"/>
    <property type="match status" value="1"/>
</dbReference>
<keyword evidence="3" id="KW-0804">Transcription</keyword>
<dbReference type="GO" id="GO:0000156">
    <property type="term" value="F:phosphorelay response regulator activity"/>
    <property type="evidence" value="ECO:0007669"/>
    <property type="project" value="TreeGrafter"/>
</dbReference>
<evidence type="ECO:0000313" key="9">
    <source>
        <dbReference type="Proteomes" id="UP000283587"/>
    </source>
</evidence>
<dbReference type="InterPro" id="IPR016032">
    <property type="entry name" value="Sig_transdc_resp-reg_C-effctor"/>
</dbReference>
<dbReference type="InterPro" id="IPR036388">
    <property type="entry name" value="WH-like_DNA-bd_sf"/>
</dbReference>
<keyword evidence="2 5" id="KW-0238">DNA-binding</keyword>
<feature type="domain" description="OmpR/PhoB-type" evidence="7">
    <location>
        <begin position="124"/>
        <end position="220"/>
    </location>
</feature>
<dbReference type="Gene3D" id="3.40.50.2300">
    <property type="match status" value="1"/>
</dbReference>
<reference evidence="9" key="1">
    <citation type="submission" date="2018-09" db="EMBL/GenBank/DDBJ databases">
        <title>Paracoccus onubensis nov. sp. a moderate halophilic bacterium isolated from Gruta de las Maravillas (Aracena, Spain).</title>
        <authorList>
            <person name="Jurado V."/>
            <person name="Gutierrez-Patricio S."/>
            <person name="Gonzalez-Pimentel J.L."/>
            <person name="Miller A.Z."/>
            <person name="Laiz L."/>
            <person name="Saiz-Jimenez C."/>
        </authorList>
    </citation>
    <scope>NUCLEOTIDE SEQUENCE [LARGE SCALE GENOMIC DNA]</scope>
    <source>
        <strain evidence="9">DSM 26381</strain>
    </source>
</reference>
<dbReference type="RefSeq" id="WP_119899094.1">
    <property type="nucleotide sequence ID" value="NZ_QNRC01000003.1"/>
</dbReference>
<keyword evidence="9" id="KW-1185">Reference proteome</keyword>
<protein>
    <submittedName>
        <fullName evidence="8">DNA-binding response regulator</fullName>
    </submittedName>
</protein>
<dbReference type="GO" id="GO:0006355">
    <property type="term" value="P:regulation of DNA-templated transcription"/>
    <property type="evidence" value="ECO:0007669"/>
    <property type="project" value="InterPro"/>
</dbReference>
<organism evidence="8 9">
    <name type="scientific">Paracoccus siganidrum</name>
    <dbReference type="NCBI Taxonomy" id="1276757"/>
    <lineage>
        <taxon>Bacteria</taxon>
        <taxon>Pseudomonadati</taxon>
        <taxon>Pseudomonadota</taxon>
        <taxon>Alphaproteobacteria</taxon>
        <taxon>Rhodobacterales</taxon>
        <taxon>Paracoccaceae</taxon>
        <taxon>Paracoccus</taxon>
    </lineage>
</organism>
<dbReference type="CDD" id="cd00383">
    <property type="entry name" value="trans_reg_C"/>
    <property type="match status" value="1"/>
</dbReference>
<dbReference type="SMART" id="SM00862">
    <property type="entry name" value="Trans_reg_C"/>
    <property type="match status" value="1"/>
</dbReference>
<dbReference type="GO" id="GO:0005829">
    <property type="term" value="C:cytosol"/>
    <property type="evidence" value="ECO:0007669"/>
    <property type="project" value="TreeGrafter"/>
</dbReference>
<dbReference type="GO" id="GO:0032993">
    <property type="term" value="C:protein-DNA complex"/>
    <property type="evidence" value="ECO:0007669"/>
    <property type="project" value="TreeGrafter"/>
</dbReference>
<keyword evidence="1" id="KW-0805">Transcription regulation</keyword>
<dbReference type="PROSITE" id="PS51755">
    <property type="entry name" value="OMPR_PHOB"/>
    <property type="match status" value="1"/>
</dbReference>
<evidence type="ECO:0000313" key="8">
    <source>
        <dbReference type="EMBL" id="RJL09346.1"/>
    </source>
</evidence>